<dbReference type="Proteomes" id="UP000644140">
    <property type="component" value="Chromosome"/>
</dbReference>
<protein>
    <submittedName>
        <fullName evidence="1">Uncharacterized protein</fullName>
    </submittedName>
</protein>
<sequence length="69" mass="7742">MIEKPEIDHYLLEEIQEELAPRVIGNCGHITELSKEKVSSLYHALSIFLSRNTDSKLIAKVAHSLGEVP</sequence>
<proteinExistence type="predicted"/>
<evidence type="ECO:0000313" key="1">
    <source>
        <dbReference type="EMBL" id="UUN96176.1"/>
    </source>
</evidence>
<organism evidence="1 2">
    <name type="scientific">Acinetobacter bereziniae</name>
    <name type="common">Acinetobacter genomosp. 10</name>
    <dbReference type="NCBI Taxonomy" id="106648"/>
    <lineage>
        <taxon>Bacteria</taxon>
        <taxon>Pseudomonadati</taxon>
        <taxon>Pseudomonadota</taxon>
        <taxon>Gammaproteobacteria</taxon>
        <taxon>Moraxellales</taxon>
        <taxon>Moraxellaceae</taxon>
        <taxon>Acinetobacter</taxon>
    </lineage>
</organism>
<accession>A0A8I1AG02</accession>
<dbReference type="AlphaFoldDB" id="A0A8I1AG02"/>
<gene>
    <name evidence="1" type="ORF">I9054_012360</name>
</gene>
<dbReference type="RefSeq" id="WP_151780552.1">
    <property type="nucleotide sequence ID" value="NZ_BKNL01000001.1"/>
</dbReference>
<dbReference type="EMBL" id="CP092085">
    <property type="protein sequence ID" value="UUN96176.1"/>
    <property type="molecule type" value="Genomic_DNA"/>
</dbReference>
<evidence type="ECO:0000313" key="2">
    <source>
        <dbReference type="Proteomes" id="UP000644140"/>
    </source>
</evidence>
<name>A0A8I1AG02_ACIBZ</name>
<reference evidence="1" key="1">
    <citation type="submission" date="2022-02" db="EMBL/GenBank/DDBJ databases">
        <title>Characterization of Tn125 harboring carbapenem-resistant Acinetobacter bereziniae clinical isolates.</title>
        <authorList>
            <person name="Wong N.-K."/>
            <person name="Pan Q."/>
        </authorList>
    </citation>
    <scope>NUCLEOTIDE SEQUENCE</scope>
    <source>
        <strain evidence="1">GD03393</strain>
    </source>
</reference>